<feature type="compositionally biased region" description="Basic and acidic residues" evidence="1">
    <location>
        <begin position="7"/>
        <end position="34"/>
    </location>
</feature>
<gene>
    <name evidence="2" type="ORF">BO71DRAFT_119838</name>
</gene>
<dbReference type="AlphaFoldDB" id="A0A319CV12"/>
<sequence length="79" mass="8396">MATALCRGEDARAHRMREAGSKHGEAEEGRRQMDGVDTSSSHSLHDSSPAPPNQTGDLDAPPPPTDRSAYAGPEGSCWH</sequence>
<name>A0A319CV12_9EURO</name>
<reference evidence="2 3" key="1">
    <citation type="submission" date="2018-02" db="EMBL/GenBank/DDBJ databases">
        <title>The genomes of Aspergillus section Nigri reveals drivers in fungal speciation.</title>
        <authorList>
            <consortium name="DOE Joint Genome Institute"/>
            <person name="Vesth T.C."/>
            <person name="Nybo J."/>
            <person name="Theobald S."/>
            <person name="Brandl J."/>
            <person name="Frisvad J.C."/>
            <person name="Nielsen K.F."/>
            <person name="Lyhne E.K."/>
            <person name="Kogle M.E."/>
            <person name="Kuo A."/>
            <person name="Riley R."/>
            <person name="Clum A."/>
            <person name="Nolan M."/>
            <person name="Lipzen A."/>
            <person name="Salamov A."/>
            <person name="Henrissat B."/>
            <person name="Wiebenga A."/>
            <person name="De vries R.P."/>
            <person name="Grigoriev I.V."/>
            <person name="Mortensen U.H."/>
            <person name="Andersen M.R."/>
            <person name="Baker S.E."/>
        </authorList>
    </citation>
    <scope>NUCLEOTIDE SEQUENCE [LARGE SCALE GENOMIC DNA]</scope>
    <source>
        <strain evidence="2 3">CBS 707.79</strain>
    </source>
</reference>
<dbReference type="VEuPathDB" id="FungiDB:BO71DRAFT_119838"/>
<evidence type="ECO:0000256" key="1">
    <source>
        <dbReference type="SAM" id="MobiDB-lite"/>
    </source>
</evidence>
<keyword evidence="3" id="KW-1185">Reference proteome</keyword>
<feature type="compositionally biased region" description="Low complexity" evidence="1">
    <location>
        <begin position="39"/>
        <end position="48"/>
    </location>
</feature>
<dbReference type="Proteomes" id="UP000247810">
    <property type="component" value="Unassembled WGS sequence"/>
</dbReference>
<protein>
    <submittedName>
        <fullName evidence="2">Uncharacterized protein</fullName>
    </submittedName>
</protein>
<accession>A0A319CV12</accession>
<proteinExistence type="predicted"/>
<organism evidence="2 3">
    <name type="scientific">Aspergillus ellipticus CBS 707.79</name>
    <dbReference type="NCBI Taxonomy" id="1448320"/>
    <lineage>
        <taxon>Eukaryota</taxon>
        <taxon>Fungi</taxon>
        <taxon>Dikarya</taxon>
        <taxon>Ascomycota</taxon>
        <taxon>Pezizomycotina</taxon>
        <taxon>Eurotiomycetes</taxon>
        <taxon>Eurotiomycetidae</taxon>
        <taxon>Eurotiales</taxon>
        <taxon>Aspergillaceae</taxon>
        <taxon>Aspergillus</taxon>
        <taxon>Aspergillus subgen. Circumdati</taxon>
    </lineage>
</organism>
<dbReference type="EMBL" id="KZ826054">
    <property type="protein sequence ID" value="PYH88994.1"/>
    <property type="molecule type" value="Genomic_DNA"/>
</dbReference>
<evidence type="ECO:0000313" key="2">
    <source>
        <dbReference type="EMBL" id="PYH88994.1"/>
    </source>
</evidence>
<feature type="region of interest" description="Disordered" evidence="1">
    <location>
        <begin position="1"/>
        <end position="79"/>
    </location>
</feature>
<evidence type="ECO:0000313" key="3">
    <source>
        <dbReference type="Proteomes" id="UP000247810"/>
    </source>
</evidence>